<name>A0ABP8H4H2_9BACT</name>
<accession>A0ABP8H4H2</accession>
<dbReference type="Proteomes" id="UP001501725">
    <property type="component" value="Unassembled WGS sequence"/>
</dbReference>
<reference evidence="2" key="1">
    <citation type="journal article" date="2019" name="Int. J. Syst. Evol. Microbiol.">
        <title>The Global Catalogue of Microorganisms (GCM) 10K type strain sequencing project: providing services to taxonomists for standard genome sequencing and annotation.</title>
        <authorList>
            <consortium name="The Broad Institute Genomics Platform"/>
            <consortium name="The Broad Institute Genome Sequencing Center for Infectious Disease"/>
            <person name="Wu L."/>
            <person name="Ma J."/>
        </authorList>
    </citation>
    <scope>NUCLEOTIDE SEQUENCE [LARGE SCALE GENOMIC DNA]</scope>
    <source>
        <strain evidence="2">JCM 17919</strain>
    </source>
</reference>
<keyword evidence="2" id="KW-1185">Reference proteome</keyword>
<sequence>MPSYGDFYDHRSELYSFTIKIEQGLDGVKPASKVFSRKWSMADVTWVDDSTVAVKVYSNTQPADKDYKYYLVEL</sequence>
<dbReference type="EMBL" id="BAABGY010000008">
    <property type="protein sequence ID" value="GAA4334231.1"/>
    <property type="molecule type" value="Genomic_DNA"/>
</dbReference>
<organism evidence="1 2">
    <name type="scientific">Flaviaesturariibacter amylovorans</name>
    <dbReference type="NCBI Taxonomy" id="1084520"/>
    <lineage>
        <taxon>Bacteria</taxon>
        <taxon>Pseudomonadati</taxon>
        <taxon>Bacteroidota</taxon>
        <taxon>Chitinophagia</taxon>
        <taxon>Chitinophagales</taxon>
        <taxon>Chitinophagaceae</taxon>
        <taxon>Flaviaestuariibacter</taxon>
    </lineage>
</organism>
<protein>
    <submittedName>
        <fullName evidence="1">Uncharacterized protein</fullName>
    </submittedName>
</protein>
<proteinExistence type="predicted"/>
<comment type="caution">
    <text evidence="1">The sequence shown here is derived from an EMBL/GenBank/DDBJ whole genome shotgun (WGS) entry which is preliminary data.</text>
</comment>
<evidence type="ECO:0000313" key="2">
    <source>
        <dbReference type="Proteomes" id="UP001501725"/>
    </source>
</evidence>
<evidence type="ECO:0000313" key="1">
    <source>
        <dbReference type="EMBL" id="GAA4334231.1"/>
    </source>
</evidence>
<gene>
    <name evidence="1" type="ORF">GCM10023184_28080</name>
</gene>